<organism evidence="1">
    <name type="scientific">marine sediment metagenome</name>
    <dbReference type="NCBI Taxonomy" id="412755"/>
    <lineage>
        <taxon>unclassified sequences</taxon>
        <taxon>metagenomes</taxon>
        <taxon>ecological metagenomes</taxon>
    </lineage>
</organism>
<dbReference type="SUPFAM" id="SSF110849">
    <property type="entry name" value="ParB/Sulfiredoxin"/>
    <property type="match status" value="1"/>
</dbReference>
<comment type="caution">
    <text evidence="1">The sequence shown here is derived from an EMBL/GenBank/DDBJ whole genome shotgun (WGS) entry which is preliminary data.</text>
</comment>
<evidence type="ECO:0008006" key="2">
    <source>
        <dbReference type="Google" id="ProtNLM"/>
    </source>
</evidence>
<feature type="non-terminal residue" evidence="1">
    <location>
        <position position="371"/>
    </location>
</feature>
<gene>
    <name evidence="1" type="ORF">S01H1_16053</name>
</gene>
<proteinExistence type="predicted"/>
<accession>X0SBT6</accession>
<protein>
    <recommendedName>
        <fullName evidence="2">ParB/Sulfiredoxin domain-containing protein</fullName>
    </recommendedName>
</protein>
<sequence>QKQIAVDALLLDPNNPRFVQDLRVEEHVPDDRLEEVQDEVLRKFGDKGQGGDFFDITDLVDSMRVIGFVPIDRIVVRPLAGSEQYLVVEGNRRIAAVKRLRSRDETETNPRSKLSAEVVASFQEIDAMVLEVEGVPPEELQRRISVILGLRHHGSLLEWDPLPKAFNIYDEYLQLEPVLDEFHLEQARVSEVAVRLSISPSDVKTALRTYIVYLQLAREYTGVKPKHYSLIQAAVSNRYLVPCGYLIMDEVTFRLDEPSLGKMDQLCQFSQRENLQSAQKIIPEPKAFGLLGKLVNKRTTSANQAVRDHAKGLIIQVESGEIEVDAAVDSLTAFERGTRWIESLRKLLEKQANELDIADYSGVGNDRLYKD</sequence>
<dbReference type="InterPro" id="IPR036086">
    <property type="entry name" value="ParB/Sulfiredoxin_sf"/>
</dbReference>
<evidence type="ECO:0000313" key="1">
    <source>
        <dbReference type="EMBL" id="GAF78503.1"/>
    </source>
</evidence>
<dbReference type="AlphaFoldDB" id="X0SBT6"/>
<name>X0SBT6_9ZZZZ</name>
<reference evidence="1" key="1">
    <citation type="journal article" date="2014" name="Front. Microbiol.">
        <title>High frequency of phylogenetically diverse reductive dehalogenase-homologous genes in deep subseafloor sedimentary metagenomes.</title>
        <authorList>
            <person name="Kawai M."/>
            <person name="Futagami T."/>
            <person name="Toyoda A."/>
            <person name="Takaki Y."/>
            <person name="Nishi S."/>
            <person name="Hori S."/>
            <person name="Arai W."/>
            <person name="Tsubouchi T."/>
            <person name="Morono Y."/>
            <person name="Uchiyama I."/>
            <person name="Ito T."/>
            <person name="Fujiyama A."/>
            <person name="Inagaki F."/>
            <person name="Takami H."/>
        </authorList>
    </citation>
    <scope>NUCLEOTIDE SEQUENCE</scope>
    <source>
        <strain evidence="1">Expedition CK06-06</strain>
    </source>
</reference>
<feature type="non-terminal residue" evidence="1">
    <location>
        <position position="1"/>
    </location>
</feature>
<dbReference type="EMBL" id="BARS01008417">
    <property type="protein sequence ID" value="GAF78503.1"/>
    <property type="molecule type" value="Genomic_DNA"/>
</dbReference>